<organism evidence="1 2">
    <name type="scientific">Steinernema hermaphroditum</name>
    <dbReference type="NCBI Taxonomy" id="289476"/>
    <lineage>
        <taxon>Eukaryota</taxon>
        <taxon>Metazoa</taxon>
        <taxon>Ecdysozoa</taxon>
        <taxon>Nematoda</taxon>
        <taxon>Chromadorea</taxon>
        <taxon>Rhabditida</taxon>
        <taxon>Tylenchina</taxon>
        <taxon>Panagrolaimomorpha</taxon>
        <taxon>Strongyloidoidea</taxon>
        <taxon>Steinernematidae</taxon>
        <taxon>Steinernema</taxon>
    </lineage>
</organism>
<protein>
    <submittedName>
        <fullName evidence="1">Uncharacterized protein</fullName>
    </submittedName>
</protein>
<dbReference type="EMBL" id="JAUCMV010000002">
    <property type="protein sequence ID" value="KAK0421248.1"/>
    <property type="molecule type" value="Genomic_DNA"/>
</dbReference>
<sequence>MSDEEVAYSDDSDATVYTEMRPGTQYSVHFETHKAYDDLPYNSATSFTYYPKDSVAQQPQRILRELKVRQSCCGSNQNLKQDLQEDDFETTIKKLKEPDIQMDHETRKKMPKLVFSRQWRVSGYHPGRVMEPRPVEKMSPIWKGPEFENIMAQLRLEESMFKIIHGRISAEERLKRRRSYVVHNRDYRGYAKKLLQTFSVPNIHMDLEMYERWIDEATFGTAV</sequence>
<gene>
    <name evidence="1" type="ORF">QR680_015136</name>
</gene>
<dbReference type="AlphaFoldDB" id="A0AA39M583"/>
<evidence type="ECO:0000313" key="2">
    <source>
        <dbReference type="Proteomes" id="UP001175271"/>
    </source>
</evidence>
<keyword evidence="2" id="KW-1185">Reference proteome</keyword>
<name>A0AA39M583_9BILA</name>
<dbReference type="Proteomes" id="UP001175271">
    <property type="component" value="Unassembled WGS sequence"/>
</dbReference>
<proteinExistence type="predicted"/>
<comment type="caution">
    <text evidence="1">The sequence shown here is derived from an EMBL/GenBank/DDBJ whole genome shotgun (WGS) entry which is preliminary data.</text>
</comment>
<reference evidence="1" key="1">
    <citation type="submission" date="2023-06" db="EMBL/GenBank/DDBJ databases">
        <title>Genomic analysis of the entomopathogenic nematode Steinernema hermaphroditum.</title>
        <authorList>
            <person name="Schwarz E.M."/>
            <person name="Heppert J.K."/>
            <person name="Baniya A."/>
            <person name="Schwartz H.T."/>
            <person name="Tan C.-H."/>
            <person name="Antoshechkin I."/>
            <person name="Sternberg P.W."/>
            <person name="Goodrich-Blair H."/>
            <person name="Dillman A.R."/>
        </authorList>
    </citation>
    <scope>NUCLEOTIDE SEQUENCE</scope>
    <source>
        <strain evidence="1">PS9179</strain>
        <tissue evidence="1">Whole animal</tissue>
    </source>
</reference>
<evidence type="ECO:0000313" key="1">
    <source>
        <dbReference type="EMBL" id="KAK0421248.1"/>
    </source>
</evidence>
<accession>A0AA39M583</accession>